<evidence type="ECO:0000256" key="1">
    <source>
        <dbReference type="ARBA" id="ARBA00010641"/>
    </source>
</evidence>
<keyword evidence="2" id="KW-0805">Transcription regulation</keyword>
<evidence type="ECO:0000256" key="2">
    <source>
        <dbReference type="ARBA" id="ARBA00023015"/>
    </source>
</evidence>
<keyword evidence="4" id="KW-0804">Transcription</keyword>
<dbReference type="InterPro" id="IPR014327">
    <property type="entry name" value="RNA_pol_sigma70_bacteroid"/>
</dbReference>
<dbReference type="InterPro" id="IPR014284">
    <property type="entry name" value="RNA_pol_sigma-70_dom"/>
</dbReference>
<name>A0A4Q1D6E1_9BACT</name>
<keyword evidence="8" id="KW-1185">Reference proteome</keyword>
<evidence type="ECO:0000313" key="8">
    <source>
        <dbReference type="Proteomes" id="UP000290545"/>
    </source>
</evidence>
<evidence type="ECO:0000313" key="7">
    <source>
        <dbReference type="EMBL" id="RXK83217.1"/>
    </source>
</evidence>
<sequence length="203" mass="23056">MIVSGKTNLTAEHSHNEKALLQLVADGDELAFTQLFNSYWNTVYAQALAYLKSVSLAQDIVQEVFLKVWHKRAALPAVERIDNYIFIIARNEIISQLRKKLPEGDASALPEQAPELVMQPDKQYAYRQQHQLLAKAVELLPPQRKLVFSLNRYEGLSYEEIAQQLGISRETVKGHMVKALAFVRTYLVSHGDVLLLLLLSTRL</sequence>
<dbReference type="GO" id="GO:0016987">
    <property type="term" value="F:sigma factor activity"/>
    <property type="evidence" value="ECO:0007669"/>
    <property type="project" value="UniProtKB-KW"/>
</dbReference>
<dbReference type="CDD" id="cd06171">
    <property type="entry name" value="Sigma70_r4"/>
    <property type="match status" value="1"/>
</dbReference>
<proteinExistence type="inferred from homology"/>
<dbReference type="OrthoDB" id="759001at2"/>
<dbReference type="SUPFAM" id="SSF88946">
    <property type="entry name" value="Sigma2 domain of RNA polymerase sigma factors"/>
    <property type="match status" value="1"/>
</dbReference>
<dbReference type="NCBIfam" id="TIGR02937">
    <property type="entry name" value="sigma70-ECF"/>
    <property type="match status" value="1"/>
</dbReference>
<accession>A0A4Q1D6E1</accession>
<dbReference type="SUPFAM" id="SSF88659">
    <property type="entry name" value="Sigma3 and sigma4 domains of RNA polymerase sigma factors"/>
    <property type="match status" value="1"/>
</dbReference>
<dbReference type="GO" id="GO:0006352">
    <property type="term" value="P:DNA-templated transcription initiation"/>
    <property type="evidence" value="ECO:0007669"/>
    <property type="project" value="InterPro"/>
</dbReference>
<comment type="caution">
    <text evidence="7">The sequence shown here is derived from an EMBL/GenBank/DDBJ whole genome shotgun (WGS) entry which is preliminary data.</text>
</comment>
<comment type="similarity">
    <text evidence="1">Belongs to the sigma-70 factor family. ECF subfamily.</text>
</comment>
<dbReference type="InterPro" id="IPR036388">
    <property type="entry name" value="WH-like_DNA-bd_sf"/>
</dbReference>
<feature type="domain" description="RNA polymerase sigma-70 region 2" evidence="5">
    <location>
        <begin position="35"/>
        <end position="100"/>
    </location>
</feature>
<dbReference type="GO" id="GO:0003677">
    <property type="term" value="F:DNA binding"/>
    <property type="evidence" value="ECO:0007669"/>
    <property type="project" value="InterPro"/>
</dbReference>
<evidence type="ECO:0000256" key="3">
    <source>
        <dbReference type="ARBA" id="ARBA00023082"/>
    </source>
</evidence>
<reference evidence="7 8" key="1">
    <citation type="submission" date="2019-01" db="EMBL/GenBank/DDBJ databases">
        <title>Filimonas sp. strain TTM-71.</title>
        <authorList>
            <person name="Chen W.-M."/>
        </authorList>
    </citation>
    <scope>NUCLEOTIDE SEQUENCE [LARGE SCALE GENOMIC DNA]</scope>
    <source>
        <strain evidence="7 8">TTM-71</strain>
    </source>
</reference>
<dbReference type="Pfam" id="PF04542">
    <property type="entry name" value="Sigma70_r2"/>
    <property type="match status" value="1"/>
</dbReference>
<dbReference type="InterPro" id="IPR013324">
    <property type="entry name" value="RNA_pol_sigma_r3/r4-like"/>
</dbReference>
<dbReference type="NCBIfam" id="TIGR02985">
    <property type="entry name" value="Sig70_bacteroi1"/>
    <property type="match status" value="1"/>
</dbReference>
<evidence type="ECO:0000259" key="5">
    <source>
        <dbReference type="Pfam" id="PF04542"/>
    </source>
</evidence>
<evidence type="ECO:0000256" key="4">
    <source>
        <dbReference type="ARBA" id="ARBA00023163"/>
    </source>
</evidence>
<dbReference type="InterPro" id="IPR013325">
    <property type="entry name" value="RNA_pol_sigma_r2"/>
</dbReference>
<feature type="domain" description="RNA polymerase sigma factor 70 region 4 type 2" evidence="6">
    <location>
        <begin position="131"/>
        <end position="181"/>
    </location>
</feature>
<evidence type="ECO:0000259" key="6">
    <source>
        <dbReference type="Pfam" id="PF08281"/>
    </source>
</evidence>
<dbReference type="AlphaFoldDB" id="A0A4Q1D6E1"/>
<dbReference type="Gene3D" id="1.10.10.10">
    <property type="entry name" value="Winged helix-like DNA-binding domain superfamily/Winged helix DNA-binding domain"/>
    <property type="match status" value="1"/>
</dbReference>
<dbReference type="Gene3D" id="1.10.1740.10">
    <property type="match status" value="1"/>
</dbReference>
<dbReference type="PANTHER" id="PTHR43133">
    <property type="entry name" value="RNA POLYMERASE ECF-TYPE SIGMA FACTO"/>
    <property type="match status" value="1"/>
</dbReference>
<dbReference type="InterPro" id="IPR039425">
    <property type="entry name" value="RNA_pol_sigma-70-like"/>
</dbReference>
<dbReference type="InterPro" id="IPR007627">
    <property type="entry name" value="RNA_pol_sigma70_r2"/>
</dbReference>
<dbReference type="Proteomes" id="UP000290545">
    <property type="component" value="Unassembled WGS sequence"/>
</dbReference>
<protein>
    <submittedName>
        <fullName evidence="7">RNA polymerase sigma-70 factor</fullName>
    </submittedName>
</protein>
<dbReference type="EMBL" id="SDHZ01000002">
    <property type="protein sequence ID" value="RXK83217.1"/>
    <property type="molecule type" value="Genomic_DNA"/>
</dbReference>
<dbReference type="InterPro" id="IPR013249">
    <property type="entry name" value="RNA_pol_sigma70_r4_t2"/>
</dbReference>
<dbReference type="PANTHER" id="PTHR43133:SF46">
    <property type="entry name" value="RNA POLYMERASE SIGMA-70 FACTOR ECF SUBFAMILY"/>
    <property type="match status" value="1"/>
</dbReference>
<keyword evidence="3" id="KW-0731">Sigma factor</keyword>
<dbReference type="Pfam" id="PF08281">
    <property type="entry name" value="Sigma70_r4_2"/>
    <property type="match status" value="1"/>
</dbReference>
<gene>
    <name evidence="7" type="ORF">ESB13_13960</name>
</gene>
<organism evidence="7 8">
    <name type="scientific">Filimonas effusa</name>
    <dbReference type="NCBI Taxonomy" id="2508721"/>
    <lineage>
        <taxon>Bacteria</taxon>
        <taxon>Pseudomonadati</taxon>
        <taxon>Bacteroidota</taxon>
        <taxon>Chitinophagia</taxon>
        <taxon>Chitinophagales</taxon>
        <taxon>Chitinophagaceae</taxon>
        <taxon>Filimonas</taxon>
    </lineage>
</organism>